<reference evidence="5 6" key="1">
    <citation type="journal article" date="2010" name="Nature">
        <title>Genome sequence of the palaeopolyploid soybean.</title>
        <authorList>
            <person name="Schmutz J."/>
            <person name="Cannon S.B."/>
            <person name="Schlueter J."/>
            <person name="Ma J."/>
            <person name="Mitros T."/>
            <person name="Nelson W."/>
            <person name="Hyten D.L."/>
            <person name="Song Q."/>
            <person name="Thelen J.J."/>
            <person name="Cheng J."/>
            <person name="Xu D."/>
            <person name="Hellsten U."/>
            <person name="May G.D."/>
            <person name="Yu Y."/>
            <person name="Sakurai T."/>
            <person name="Umezawa T."/>
            <person name="Bhattacharyya M.K."/>
            <person name="Sandhu D."/>
            <person name="Valliyodan B."/>
            <person name="Lindquist E."/>
            <person name="Peto M."/>
            <person name="Grant D."/>
            <person name="Shu S."/>
            <person name="Goodstein D."/>
            <person name="Barry K."/>
            <person name="Futrell-Griggs M."/>
            <person name="Abernathy B."/>
            <person name="Du J."/>
            <person name="Tian Z."/>
            <person name="Zhu L."/>
            <person name="Gill N."/>
            <person name="Joshi T."/>
            <person name="Libault M."/>
            <person name="Sethuraman A."/>
            <person name="Zhang X.-C."/>
            <person name="Shinozaki K."/>
            <person name="Nguyen H.T."/>
            <person name="Wing R.A."/>
            <person name="Cregan P."/>
            <person name="Specht J."/>
            <person name="Grimwood J."/>
            <person name="Rokhsar D."/>
            <person name="Stacey G."/>
            <person name="Shoemaker R.C."/>
            <person name="Jackson S.A."/>
        </authorList>
    </citation>
    <scope>NUCLEOTIDE SEQUENCE</scope>
    <source>
        <strain evidence="6">cv. Williams 82</strain>
        <tissue evidence="5">Callus</tissue>
    </source>
</reference>
<dbReference type="STRING" id="3847.A0A0R0HVB6"/>
<evidence type="ECO:0000256" key="2">
    <source>
        <dbReference type="ARBA" id="ARBA00022980"/>
    </source>
</evidence>
<keyword evidence="3" id="KW-0687">Ribonucleoprotein</keyword>
<feature type="domain" description="Small ribosomal subunit protein uS3 C-terminal" evidence="4">
    <location>
        <begin position="18"/>
        <end position="51"/>
    </location>
</feature>
<dbReference type="PANTHER" id="PTHR11760:SF19">
    <property type="entry name" value="SMALL RIBOSOMAL SUBUNIT PROTEIN US3C"/>
    <property type="match status" value="1"/>
</dbReference>
<name>A0A0R0HVB6_SOYBN</name>
<dbReference type="Gramene" id="KRH34358">
    <property type="protein sequence ID" value="KRH34358"/>
    <property type="gene ID" value="GLYMA_10G179000"/>
</dbReference>
<dbReference type="InParanoid" id="A0A0R0HVB6"/>
<dbReference type="PANTHER" id="PTHR11760">
    <property type="entry name" value="30S/40S RIBOSOMAL PROTEIN S3"/>
    <property type="match status" value="1"/>
</dbReference>
<evidence type="ECO:0000313" key="7">
    <source>
        <dbReference type="Proteomes" id="UP000008827"/>
    </source>
</evidence>
<evidence type="ECO:0000313" key="6">
    <source>
        <dbReference type="EnsemblPlants" id="KRH34358"/>
    </source>
</evidence>
<dbReference type="InterPro" id="IPR036419">
    <property type="entry name" value="Ribosomal_S3_C_sf"/>
</dbReference>
<gene>
    <name evidence="5" type="ORF">GLYMA_10G179000</name>
</gene>
<sequence>MRDNFFVKKGTLFHVSGREGRVPLQTIRAKIDYCCYTVRAIYGILGIKVWIFSK</sequence>
<dbReference type="InterPro" id="IPR057258">
    <property type="entry name" value="Ribosomal_uS3"/>
</dbReference>
<protein>
    <recommendedName>
        <fullName evidence="4">Small ribosomal subunit protein uS3 C-terminal domain-containing protein</fullName>
    </recommendedName>
</protein>
<reference evidence="5" key="3">
    <citation type="submission" date="2018-07" db="EMBL/GenBank/DDBJ databases">
        <title>WGS assembly of Glycine max.</title>
        <authorList>
            <person name="Schmutz J."/>
            <person name="Cannon S."/>
            <person name="Schlueter J."/>
            <person name="Ma J."/>
            <person name="Mitros T."/>
            <person name="Nelson W."/>
            <person name="Hyten D."/>
            <person name="Song Q."/>
            <person name="Thelen J."/>
            <person name="Cheng J."/>
            <person name="Xu D."/>
            <person name="Hellsten U."/>
            <person name="May G."/>
            <person name="Yu Y."/>
            <person name="Sakurai T."/>
            <person name="Umezawa T."/>
            <person name="Bhattacharyya M."/>
            <person name="Sandhu D."/>
            <person name="Valliyodan B."/>
            <person name="Lindquist E."/>
            <person name="Peto M."/>
            <person name="Grant D."/>
            <person name="Shu S."/>
            <person name="Goodstein D."/>
            <person name="Barry K."/>
            <person name="Futrell-Griggs M."/>
            <person name="Abernathy B."/>
            <person name="Du J."/>
            <person name="Tian Z."/>
            <person name="Zhu L."/>
            <person name="Gill N."/>
            <person name="Joshi T."/>
            <person name="Libault M."/>
            <person name="Sethuraman A."/>
            <person name="Zhang X."/>
            <person name="Shinozaki K."/>
            <person name="Nguyen H."/>
            <person name="Wing R."/>
            <person name="Cregan P."/>
            <person name="Specht J."/>
            <person name="Grimwood J."/>
            <person name="Rokhsar D."/>
            <person name="Stacey G."/>
            <person name="Shoemaker R."/>
            <person name="Jackson S."/>
        </authorList>
    </citation>
    <scope>NUCLEOTIDE SEQUENCE</scope>
    <source>
        <tissue evidence="5">Callus</tissue>
    </source>
</reference>
<dbReference type="Proteomes" id="UP000008827">
    <property type="component" value="Chromosome 10"/>
</dbReference>
<dbReference type="Pfam" id="PF00189">
    <property type="entry name" value="Ribosomal_S3_C"/>
    <property type="match status" value="1"/>
</dbReference>
<dbReference type="GO" id="GO:1990904">
    <property type="term" value="C:ribonucleoprotein complex"/>
    <property type="evidence" value="ECO:0007669"/>
    <property type="project" value="UniProtKB-KW"/>
</dbReference>
<dbReference type="EMBL" id="CM000843">
    <property type="protein sequence ID" value="KRH34358.1"/>
    <property type="molecule type" value="Genomic_DNA"/>
</dbReference>
<proteinExistence type="inferred from homology"/>
<accession>A0A0R0HVB6</accession>
<dbReference type="InterPro" id="IPR001351">
    <property type="entry name" value="Ribosomal_uS3_C"/>
</dbReference>
<comment type="similarity">
    <text evidence="1">Belongs to the universal ribosomal protein uS3 family.</text>
</comment>
<dbReference type="SMR" id="A0A0R0HVB6"/>
<dbReference type="SUPFAM" id="SSF54821">
    <property type="entry name" value="Ribosomal protein S3 C-terminal domain"/>
    <property type="match status" value="1"/>
</dbReference>
<organism evidence="5">
    <name type="scientific">Glycine max</name>
    <name type="common">Soybean</name>
    <name type="synonym">Glycine hispida</name>
    <dbReference type="NCBI Taxonomy" id="3847"/>
    <lineage>
        <taxon>Eukaryota</taxon>
        <taxon>Viridiplantae</taxon>
        <taxon>Streptophyta</taxon>
        <taxon>Embryophyta</taxon>
        <taxon>Tracheophyta</taxon>
        <taxon>Spermatophyta</taxon>
        <taxon>Magnoliopsida</taxon>
        <taxon>eudicotyledons</taxon>
        <taxon>Gunneridae</taxon>
        <taxon>Pentapetalae</taxon>
        <taxon>rosids</taxon>
        <taxon>fabids</taxon>
        <taxon>Fabales</taxon>
        <taxon>Fabaceae</taxon>
        <taxon>Papilionoideae</taxon>
        <taxon>50 kb inversion clade</taxon>
        <taxon>NPAAA clade</taxon>
        <taxon>indigoferoid/millettioid clade</taxon>
        <taxon>Phaseoleae</taxon>
        <taxon>Glycine</taxon>
        <taxon>Glycine subgen. Soja</taxon>
    </lineage>
</organism>
<dbReference type="Gene3D" id="3.30.1140.32">
    <property type="entry name" value="Ribosomal protein S3, C-terminal domain"/>
    <property type="match status" value="1"/>
</dbReference>
<keyword evidence="7" id="KW-1185">Reference proteome</keyword>
<dbReference type="GO" id="GO:0003735">
    <property type="term" value="F:structural constituent of ribosome"/>
    <property type="evidence" value="ECO:0007669"/>
    <property type="project" value="InterPro"/>
</dbReference>
<dbReference type="GO" id="GO:0005840">
    <property type="term" value="C:ribosome"/>
    <property type="evidence" value="ECO:0007669"/>
    <property type="project" value="UniProtKB-KW"/>
</dbReference>
<dbReference type="AlphaFoldDB" id="A0A0R0HVB6"/>
<dbReference type="EnsemblPlants" id="KRH34358">
    <property type="protein sequence ID" value="KRH34358"/>
    <property type="gene ID" value="GLYMA_10G179000"/>
</dbReference>
<dbReference type="GO" id="GO:0006412">
    <property type="term" value="P:translation"/>
    <property type="evidence" value="ECO:0007669"/>
    <property type="project" value="InterPro"/>
</dbReference>
<evidence type="ECO:0000313" key="5">
    <source>
        <dbReference type="EMBL" id="KRH34358.1"/>
    </source>
</evidence>
<evidence type="ECO:0000256" key="3">
    <source>
        <dbReference type="ARBA" id="ARBA00023274"/>
    </source>
</evidence>
<reference evidence="6" key="2">
    <citation type="submission" date="2018-02" db="UniProtKB">
        <authorList>
            <consortium name="EnsemblPlants"/>
        </authorList>
    </citation>
    <scope>IDENTIFICATION</scope>
    <source>
        <strain evidence="6">Williams 82</strain>
    </source>
</reference>
<evidence type="ECO:0000259" key="4">
    <source>
        <dbReference type="Pfam" id="PF00189"/>
    </source>
</evidence>
<keyword evidence="2" id="KW-0689">Ribosomal protein</keyword>
<evidence type="ECO:0000256" key="1">
    <source>
        <dbReference type="ARBA" id="ARBA00010761"/>
    </source>
</evidence>